<dbReference type="InterPro" id="IPR036397">
    <property type="entry name" value="RNaseH_sf"/>
</dbReference>
<accession>A0A5B7B6Y3</accession>
<dbReference type="InterPro" id="IPR002156">
    <property type="entry name" value="RNaseH_domain"/>
</dbReference>
<gene>
    <name evidence="2" type="ORF">Din_034043</name>
</gene>
<sequence>MAILFGIEFVKEIGILDLVVEGACLSVVSAIANVEDDFSDLGHIVYEIKQCMRGFRSCVCRHVNRDANGVAHALAGYARDISSDIFWLEELPVCFQGTLARDLPV</sequence>
<dbReference type="Gene3D" id="3.30.420.10">
    <property type="entry name" value="Ribonuclease H-like superfamily/Ribonuclease H"/>
    <property type="match status" value="1"/>
</dbReference>
<dbReference type="InterPro" id="IPR044730">
    <property type="entry name" value="RNase_H-like_dom_plant"/>
</dbReference>
<dbReference type="PANTHER" id="PTHR47074">
    <property type="entry name" value="BNAC02G40300D PROTEIN"/>
    <property type="match status" value="1"/>
</dbReference>
<proteinExistence type="predicted"/>
<organism evidence="2">
    <name type="scientific">Davidia involucrata</name>
    <name type="common">Dove tree</name>
    <dbReference type="NCBI Taxonomy" id="16924"/>
    <lineage>
        <taxon>Eukaryota</taxon>
        <taxon>Viridiplantae</taxon>
        <taxon>Streptophyta</taxon>
        <taxon>Embryophyta</taxon>
        <taxon>Tracheophyta</taxon>
        <taxon>Spermatophyta</taxon>
        <taxon>Magnoliopsida</taxon>
        <taxon>eudicotyledons</taxon>
        <taxon>Gunneridae</taxon>
        <taxon>Pentapetalae</taxon>
        <taxon>asterids</taxon>
        <taxon>Cornales</taxon>
        <taxon>Nyssaceae</taxon>
        <taxon>Davidia</taxon>
    </lineage>
</organism>
<dbReference type="EMBL" id="GHES01034043">
    <property type="protein sequence ID" value="MPA64602.1"/>
    <property type="molecule type" value="Transcribed_RNA"/>
</dbReference>
<evidence type="ECO:0000259" key="1">
    <source>
        <dbReference type="Pfam" id="PF13456"/>
    </source>
</evidence>
<dbReference type="PANTHER" id="PTHR47074:SF48">
    <property type="entry name" value="POLYNUCLEOTIDYL TRANSFERASE, RIBONUCLEASE H-LIKE SUPERFAMILY PROTEIN"/>
    <property type="match status" value="1"/>
</dbReference>
<dbReference type="InterPro" id="IPR052929">
    <property type="entry name" value="RNase_H-like_EbsB-rel"/>
</dbReference>
<reference evidence="2" key="1">
    <citation type="submission" date="2019-08" db="EMBL/GenBank/DDBJ databases">
        <title>Reference gene set and small RNA set construction with multiple tissues from Davidia involucrata Baill.</title>
        <authorList>
            <person name="Yang H."/>
            <person name="Zhou C."/>
            <person name="Li G."/>
            <person name="Wang J."/>
            <person name="Gao P."/>
            <person name="Wang M."/>
            <person name="Wang R."/>
            <person name="Zhao Y."/>
        </authorList>
    </citation>
    <scope>NUCLEOTIDE SEQUENCE</scope>
    <source>
        <tissue evidence="2">Mixed with DoveR01_LX</tissue>
    </source>
</reference>
<name>A0A5B7B6Y3_DAVIN</name>
<dbReference type="AlphaFoldDB" id="A0A5B7B6Y3"/>
<dbReference type="GO" id="GO:0004523">
    <property type="term" value="F:RNA-DNA hybrid ribonuclease activity"/>
    <property type="evidence" value="ECO:0007669"/>
    <property type="project" value="InterPro"/>
</dbReference>
<protein>
    <recommendedName>
        <fullName evidence="1">RNase H type-1 domain-containing protein</fullName>
    </recommendedName>
</protein>
<dbReference type="CDD" id="cd06222">
    <property type="entry name" value="RNase_H_like"/>
    <property type="match status" value="1"/>
</dbReference>
<feature type="domain" description="RNase H type-1" evidence="1">
    <location>
        <begin position="1"/>
        <end position="77"/>
    </location>
</feature>
<dbReference type="GO" id="GO:0003676">
    <property type="term" value="F:nucleic acid binding"/>
    <property type="evidence" value="ECO:0007669"/>
    <property type="project" value="InterPro"/>
</dbReference>
<evidence type="ECO:0000313" key="2">
    <source>
        <dbReference type="EMBL" id="MPA64602.1"/>
    </source>
</evidence>
<dbReference type="Pfam" id="PF13456">
    <property type="entry name" value="RVT_3"/>
    <property type="match status" value="1"/>
</dbReference>